<feature type="compositionally biased region" description="Polar residues" evidence="5">
    <location>
        <begin position="374"/>
        <end position="390"/>
    </location>
</feature>
<name>A0A2G8JJK4_STIJA</name>
<dbReference type="OrthoDB" id="120976at2759"/>
<dbReference type="InterPro" id="IPR039631">
    <property type="entry name" value="LRRC42"/>
</dbReference>
<protein>
    <recommendedName>
        <fullName evidence="2">Leucine-rich repeat-containing protein 42</fullName>
    </recommendedName>
</protein>
<dbReference type="PANTHER" id="PTHR31994">
    <property type="entry name" value="LEUCINE-RICH REPEAT-CONTAINING PROTEIN 42"/>
    <property type="match status" value="1"/>
</dbReference>
<dbReference type="AlphaFoldDB" id="A0A2G8JJK4"/>
<organism evidence="6 7">
    <name type="scientific">Stichopus japonicus</name>
    <name type="common">Sea cucumber</name>
    <dbReference type="NCBI Taxonomy" id="307972"/>
    <lineage>
        <taxon>Eukaryota</taxon>
        <taxon>Metazoa</taxon>
        <taxon>Echinodermata</taxon>
        <taxon>Eleutherozoa</taxon>
        <taxon>Echinozoa</taxon>
        <taxon>Holothuroidea</taxon>
        <taxon>Aspidochirotacea</taxon>
        <taxon>Aspidochirotida</taxon>
        <taxon>Stichopodidae</taxon>
        <taxon>Apostichopus</taxon>
    </lineage>
</organism>
<dbReference type="Pfam" id="PF13516">
    <property type="entry name" value="LRR_6"/>
    <property type="match status" value="1"/>
</dbReference>
<dbReference type="EMBL" id="MRZV01001789">
    <property type="protein sequence ID" value="PIK35900.1"/>
    <property type="molecule type" value="Genomic_DNA"/>
</dbReference>
<evidence type="ECO:0000256" key="5">
    <source>
        <dbReference type="SAM" id="MobiDB-lite"/>
    </source>
</evidence>
<dbReference type="PANTHER" id="PTHR31994:SF3">
    <property type="entry name" value="LEUCINE-RICH REPEAT-CONTAINING PROTEIN 42"/>
    <property type="match status" value="1"/>
</dbReference>
<dbReference type="STRING" id="307972.A0A2G8JJK4"/>
<evidence type="ECO:0000256" key="4">
    <source>
        <dbReference type="ARBA" id="ARBA00022737"/>
    </source>
</evidence>
<comment type="caution">
    <text evidence="6">The sequence shown here is derived from an EMBL/GenBank/DDBJ whole genome shotgun (WGS) entry which is preliminary data.</text>
</comment>
<dbReference type="Gene3D" id="3.80.10.10">
    <property type="entry name" value="Ribonuclease Inhibitor"/>
    <property type="match status" value="1"/>
</dbReference>
<comment type="similarity">
    <text evidence="1">Belongs to the LRRC42 family.</text>
</comment>
<accession>A0A2G8JJK4</accession>
<dbReference type="SUPFAM" id="SSF52047">
    <property type="entry name" value="RNI-like"/>
    <property type="match status" value="1"/>
</dbReference>
<feature type="region of interest" description="Disordered" evidence="5">
    <location>
        <begin position="374"/>
        <end position="413"/>
    </location>
</feature>
<evidence type="ECO:0000256" key="2">
    <source>
        <dbReference type="ARBA" id="ARBA00014198"/>
    </source>
</evidence>
<evidence type="ECO:0000313" key="7">
    <source>
        <dbReference type="Proteomes" id="UP000230750"/>
    </source>
</evidence>
<reference evidence="6 7" key="1">
    <citation type="journal article" date="2017" name="PLoS Biol.">
        <title>The sea cucumber genome provides insights into morphological evolution and visceral regeneration.</title>
        <authorList>
            <person name="Zhang X."/>
            <person name="Sun L."/>
            <person name="Yuan J."/>
            <person name="Sun Y."/>
            <person name="Gao Y."/>
            <person name="Zhang L."/>
            <person name="Li S."/>
            <person name="Dai H."/>
            <person name="Hamel J.F."/>
            <person name="Liu C."/>
            <person name="Yu Y."/>
            <person name="Liu S."/>
            <person name="Lin W."/>
            <person name="Guo K."/>
            <person name="Jin S."/>
            <person name="Xu P."/>
            <person name="Storey K.B."/>
            <person name="Huan P."/>
            <person name="Zhang T."/>
            <person name="Zhou Y."/>
            <person name="Zhang J."/>
            <person name="Lin C."/>
            <person name="Li X."/>
            <person name="Xing L."/>
            <person name="Huo D."/>
            <person name="Sun M."/>
            <person name="Wang L."/>
            <person name="Mercier A."/>
            <person name="Li F."/>
            <person name="Yang H."/>
            <person name="Xiang J."/>
        </authorList>
    </citation>
    <scope>NUCLEOTIDE SEQUENCE [LARGE SCALE GENOMIC DNA]</scope>
    <source>
        <strain evidence="6">Shaxun</strain>
        <tissue evidence="6">Muscle</tissue>
    </source>
</reference>
<proteinExistence type="inferred from homology"/>
<evidence type="ECO:0000256" key="3">
    <source>
        <dbReference type="ARBA" id="ARBA00022614"/>
    </source>
</evidence>
<keyword evidence="7" id="KW-1185">Reference proteome</keyword>
<dbReference type="InterPro" id="IPR001611">
    <property type="entry name" value="Leu-rich_rpt"/>
</dbReference>
<evidence type="ECO:0000313" key="6">
    <source>
        <dbReference type="EMBL" id="PIK35900.1"/>
    </source>
</evidence>
<gene>
    <name evidence="6" type="ORF">BSL78_27265</name>
</gene>
<sequence>MTAIKCCEAVADQEKYYQPTSLLILATEFVACHVINVESFTTIPEIIGKSIFEAALKLKQFGDQYSASCLESFTLAYKQLVLQNLTLKNNAILTLNRHLQEIKVFKNLKELDLTGCGIDDYHEILVHIGTQLNQLEVLLLADNELSDVGVQRLTAFSRVMKEGLRRLSYLDLSGNHRVTNKIFLYLKPFQCLMTLNVTGCSVMEIRKESIYSQLGFISHSSFPQAAVVVVENKGWAAPLIEEWKRDACINRLPLSGSSSAAKFYSKKLGSTSMMMSDHNIKTPLLFIKPGGCCTAGSTSHVEPYFIPVNISKNPSEGNNNKINRGSLSSIGSPTKFLARNITHSLLREDSGNHNRSENNEKLLATYGANESKIHVTNSSNISGTTKSSNDVGRKDKLVRNQKRSRHNTGKTKRKRIKLVDREGELWTEEPGCVTLEGLTNSEVKARDHVTTEKRKQSVFDYLE</sequence>
<keyword evidence="4" id="KW-0677">Repeat</keyword>
<dbReference type="Proteomes" id="UP000230750">
    <property type="component" value="Unassembled WGS sequence"/>
</dbReference>
<evidence type="ECO:0000256" key="1">
    <source>
        <dbReference type="ARBA" id="ARBA00009297"/>
    </source>
</evidence>
<dbReference type="InterPro" id="IPR032675">
    <property type="entry name" value="LRR_dom_sf"/>
</dbReference>
<feature type="compositionally biased region" description="Basic residues" evidence="5">
    <location>
        <begin position="399"/>
        <end position="413"/>
    </location>
</feature>
<keyword evidence="3" id="KW-0433">Leucine-rich repeat</keyword>